<evidence type="ECO:0000256" key="3">
    <source>
        <dbReference type="ARBA" id="ARBA00029631"/>
    </source>
</evidence>
<keyword evidence="6" id="KW-1185">Reference proteome</keyword>
<dbReference type="PANTHER" id="PTHR11001:SF2">
    <property type="entry name" value="MITOCHONDRIAL FISSION PROCESS PROTEIN 1"/>
    <property type="match status" value="1"/>
</dbReference>
<accession>A0AAX4PJL7</accession>
<dbReference type="GO" id="GO:0005739">
    <property type="term" value="C:mitochondrion"/>
    <property type="evidence" value="ECO:0007669"/>
    <property type="project" value="TreeGrafter"/>
</dbReference>
<gene>
    <name evidence="5" type="ORF">HKI87_15g79690</name>
</gene>
<protein>
    <recommendedName>
        <fullName evidence="2">Mitochondrial fission process protein 1</fullName>
    </recommendedName>
    <alternativeName>
        <fullName evidence="3">Mitochondrial 18 kDa protein</fullName>
    </alternativeName>
</protein>
<dbReference type="GO" id="GO:0000266">
    <property type="term" value="P:mitochondrial fission"/>
    <property type="evidence" value="ECO:0007669"/>
    <property type="project" value="TreeGrafter"/>
</dbReference>
<feature type="region of interest" description="Disordered" evidence="4">
    <location>
        <begin position="1"/>
        <end position="58"/>
    </location>
</feature>
<dbReference type="InterPro" id="IPR019560">
    <property type="entry name" value="Mitochondrial_18_kDa_protein"/>
</dbReference>
<dbReference type="PANTHER" id="PTHR11001">
    <property type="entry name" value="MITOCHONDRIAL FISSION PROCESS PROTEIN 1"/>
    <property type="match status" value="1"/>
</dbReference>
<dbReference type="Pfam" id="PF10558">
    <property type="entry name" value="MTP18"/>
    <property type="match status" value="1"/>
</dbReference>
<sequence length="297" mass="31768">MGSVRAHSARASLRRRVLSRVSVAPRALPPRRQTTDPKSGRRQPKQKEEAEEEANNEQVERVVRGGLAATLALTQALSAANADVLQRTGVQGLNTTATAATLEDQAGPSFLASSVEVAPSVSAAAEEQIANSAPDLYRDTFVRYAGYANEVGESFKNIVSRTSYKASYAVAIAYVLADAADKGMKAEAIAASLPTTSEQQQNPNSQAGAKNPQIEAVKASVDTLVWQSLASVVIPGFTINRIVWLAKKLTDSVDGKLPAPARKWAPTLIGLSFIPFIVHPIDEGVTKLLDLTIRTFY</sequence>
<evidence type="ECO:0000256" key="1">
    <source>
        <dbReference type="ARBA" id="ARBA00009224"/>
    </source>
</evidence>
<organism evidence="5 6">
    <name type="scientific">Chloropicon roscoffensis</name>
    <dbReference type="NCBI Taxonomy" id="1461544"/>
    <lineage>
        <taxon>Eukaryota</taxon>
        <taxon>Viridiplantae</taxon>
        <taxon>Chlorophyta</taxon>
        <taxon>Chloropicophyceae</taxon>
        <taxon>Chloropicales</taxon>
        <taxon>Chloropicaceae</taxon>
        <taxon>Chloropicon</taxon>
    </lineage>
</organism>
<evidence type="ECO:0000313" key="5">
    <source>
        <dbReference type="EMBL" id="WZN66402.1"/>
    </source>
</evidence>
<evidence type="ECO:0000256" key="4">
    <source>
        <dbReference type="SAM" id="MobiDB-lite"/>
    </source>
</evidence>
<evidence type="ECO:0000256" key="2">
    <source>
        <dbReference type="ARBA" id="ARBA00017835"/>
    </source>
</evidence>
<proteinExistence type="inferred from homology"/>
<feature type="compositionally biased region" description="Low complexity" evidence="4">
    <location>
        <begin position="1"/>
        <end position="11"/>
    </location>
</feature>
<dbReference type="AlphaFoldDB" id="A0AAX4PJL7"/>
<dbReference type="Proteomes" id="UP001472866">
    <property type="component" value="Chromosome 15"/>
</dbReference>
<evidence type="ECO:0000313" key="6">
    <source>
        <dbReference type="Proteomes" id="UP001472866"/>
    </source>
</evidence>
<comment type="similarity">
    <text evidence="1">Belongs to the MTFP1 family.</text>
</comment>
<name>A0AAX4PJL7_9CHLO</name>
<dbReference type="EMBL" id="CP151515">
    <property type="protein sequence ID" value="WZN66402.1"/>
    <property type="molecule type" value="Genomic_DNA"/>
</dbReference>
<reference evidence="5 6" key="1">
    <citation type="submission" date="2024-03" db="EMBL/GenBank/DDBJ databases">
        <title>Complete genome sequence of the green alga Chloropicon roscoffensis RCC1871.</title>
        <authorList>
            <person name="Lemieux C."/>
            <person name="Pombert J.-F."/>
            <person name="Otis C."/>
            <person name="Turmel M."/>
        </authorList>
    </citation>
    <scope>NUCLEOTIDE SEQUENCE [LARGE SCALE GENOMIC DNA]</scope>
    <source>
        <strain evidence="5 6">RCC1871</strain>
    </source>
</reference>